<sequence length="286" mass="34776">MNNEEFTYNRENYEDLGLRDAQMLMVDILKEVHKLCEKHGLKYFLDAGTLLGAVRHKGFIPWDDDVDIGILREDYNRFLEIAKRELPNHLFLQTFETDKYYDVYPVPCKIRYNDTLFLEGDRKEDNYKMNNGVYIDVFPYDSLPKHRITYKIQRTLSYNILKSFKRIRDIPEKLSLKNRVTYSFYKLMVKMFPNKRRLKFFEFLIKWNDINSEYMAYGLDTYWSEYVYKKSDYFDLVKLEFEGIHLYAPKNYDTILTQLYGDYMTLPKKEHRVWHAKEMKKLKSKI</sequence>
<feature type="domain" description="LicD/FKTN/FKRP nucleotidyltransferase" evidence="1">
    <location>
        <begin position="36"/>
        <end position="261"/>
    </location>
</feature>
<dbReference type="Pfam" id="PF04991">
    <property type="entry name" value="LicD"/>
    <property type="match status" value="1"/>
</dbReference>
<evidence type="ECO:0000313" key="3">
    <source>
        <dbReference type="Proteomes" id="UP000191154"/>
    </source>
</evidence>
<evidence type="ECO:0000313" key="2">
    <source>
        <dbReference type="EMBL" id="OOM16451.1"/>
    </source>
</evidence>
<gene>
    <name evidence="2" type="ORF">CLOSAC_07220</name>
</gene>
<dbReference type="PANTHER" id="PTHR43404">
    <property type="entry name" value="LIPOPOLYSACCHARIDE CHOLINEPHOSPHOTRANSFERASE LICD"/>
    <property type="match status" value="1"/>
</dbReference>
<dbReference type="AlphaFoldDB" id="A0A1S8NJP1"/>
<dbReference type="InterPro" id="IPR007074">
    <property type="entry name" value="LicD/FKTN/FKRP_NTP_transf"/>
</dbReference>
<organism evidence="2 3">
    <name type="scientific">Clostridium saccharobutylicum</name>
    <dbReference type="NCBI Taxonomy" id="169679"/>
    <lineage>
        <taxon>Bacteria</taxon>
        <taxon>Bacillati</taxon>
        <taxon>Bacillota</taxon>
        <taxon>Clostridia</taxon>
        <taxon>Eubacteriales</taxon>
        <taxon>Clostridiaceae</taxon>
        <taxon>Clostridium</taxon>
    </lineage>
</organism>
<dbReference type="STRING" id="169679.CSACC_41090"/>
<dbReference type="GO" id="GO:0009100">
    <property type="term" value="P:glycoprotein metabolic process"/>
    <property type="evidence" value="ECO:0007669"/>
    <property type="project" value="UniProtKB-ARBA"/>
</dbReference>
<comment type="caution">
    <text evidence="2">The sequence shown here is derived from an EMBL/GenBank/DDBJ whole genome shotgun (WGS) entry which is preliminary data.</text>
</comment>
<dbReference type="PANTHER" id="PTHR43404:SF2">
    <property type="entry name" value="LIPOPOLYSACCHARIDE CHOLINEPHOSPHOTRANSFERASE LICD"/>
    <property type="match status" value="1"/>
</dbReference>
<dbReference type="EMBL" id="LZYZ01000001">
    <property type="protein sequence ID" value="OOM16451.1"/>
    <property type="molecule type" value="Genomic_DNA"/>
</dbReference>
<protein>
    <submittedName>
        <fullName evidence="2">LicD family protein</fullName>
    </submittedName>
</protein>
<dbReference type="Proteomes" id="UP000191154">
    <property type="component" value="Unassembled WGS sequence"/>
</dbReference>
<reference evidence="2 3" key="1">
    <citation type="submission" date="2016-05" db="EMBL/GenBank/DDBJ databases">
        <title>Microbial solvent formation.</title>
        <authorList>
            <person name="Poehlein A."/>
            <person name="Montoya Solano J.D."/>
            <person name="Flitsch S."/>
            <person name="Krabben P."/>
            <person name="Duerre P."/>
            <person name="Daniel R."/>
        </authorList>
    </citation>
    <scope>NUCLEOTIDE SEQUENCE [LARGE SCALE GENOMIC DNA]</scope>
    <source>
        <strain evidence="2 3">L1-8</strain>
    </source>
</reference>
<dbReference type="InterPro" id="IPR052942">
    <property type="entry name" value="LPS_cholinephosphotransferase"/>
</dbReference>
<dbReference type="RefSeq" id="WP_077864162.1">
    <property type="nucleotide sequence ID" value="NZ_LZYZ01000001.1"/>
</dbReference>
<name>A0A1S8NJP1_CLOSA</name>
<evidence type="ECO:0000259" key="1">
    <source>
        <dbReference type="Pfam" id="PF04991"/>
    </source>
</evidence>
<proteinExistence type="predicted"/>
<accession>A0A1S8NJP1</accession>